<dbReference type="GO" id="GO:0016757">
    <property type="term" value="F:glycosyltransferase activity"/>
    <property type="evidence" value="ECO:0007669"/>
    <property type="project" value="InterPro"/>
</dbReference>
<dbReference type="PANTHER" id="PTHR45947:SF3">
    <property type="entry name" value="SULFOQUINOVOSYL TRANSFERASE SQD2"/>
    <property type="match status" value="1"/>
</dbReference>
<dbReference type="Pfam" id="PF13439">
    <property type="entry name" value="Glyco_transf_4"/>
    <property type="match status" value="1"/>
</dbReference>
<feature type="domain" description="Glycosyltransferase subfamily 4-like N-terminal" evidence="2">
    <location>
        <begin position="64"/>
        <end position="158"/>
    </location>
</feature>
<dbReference type="Gene3D" id="3.40.50.2000">
    <property type="entry name" value="Glycogen Phosphorylase B"/>
    <property type="match status" value="2"/>
</dbReference>
<dbReference type="SUPFAM" id="SSF53756">
    <property type="entry name" value="UDP-Glycosyltransferase/glycogen phosphorylase"/>
    <property type="match status" value="1"/>
</dbReference>
<keyword evidence="3" id="KW-0808">Transferase</keyword>
<evidence type="ECO:0000313" key="3">
    <source>
        <dbReference type="EMBL" id="VHO06459.1"/>
    </source>
</evidence>
<dbReference type="AlphaFoldDB" id="A0A486XUX9"/>
<organism evidence="3">
    <name type="scientific">Rheinheimera sp. BAL341</name>
    <dbReference type="NCBI Taxonomy" id="1708203"/>
    <lineage>
        <taxon>Bacteria</taxon>
        <taxon>Pseudomonadati</taxon>
        <taxon>Pseudomonadota</taxon>
        <taxon>Gammaproteobacteria</taxon>
        <taxon>Chromatiales</taxon>
        <taxon>Chromatiaceae</taxon>
        <taxon>Rheinheimera</taxon>
    </lineage>
</organism>
<feature type="domain" description="Glycosyl transferase family 1" evidence="1">
    <location>
        <begin position="167"/>
        <end position="302"/>
    </location>
</feature>
<evidence type="ECO:0000259" key="1">
    <source>
        <dbReference type="Pfam" id="PF00534"/>
    </source>
</evidence>
<reference evidence="3" key="1">
    <citation type="submission" date="2019-04" db="EMBL/GenBank/DDBJ databases">
        <authorList>
            <person name="Brambilla D."/>
        </authorList>
    </citation>
    <scope>NUCLEOTIDE SEQUENCE</scope>
    <source>
        <strain evidence="3">BAL1</strain>
    </source>
</reference>
<dbReference type="InterPro" id="IPR050194">
    <property type="entry name" value="Glycosyltransferase_grp1"/>
</dbReference>
<evidence type="ECO:0000259" key="2">
    <source>
        <dbReference type="Pfam" id="PF13439"/>
    </source>
</evidence>
<sequence>MQSINSNILIVSNMGPKPSSPFQGKFVHNQVWALAGLNPAYHYMRWHSDSLLNKCVKYPIFILDFIWRYILSRRRFDIVHVHFFYPTIYLALLYKWLRNPGVKIVVTCHGSDIYKYQKPGKMYRWCAGKVDQWIFASKALAQHFSLPVKQAQVLPAGISELFRQTEALSWQQKSIDVLYVGSLDQNKGMDRLLALLPVLADKKVVVAGAGPWLEKLQQASRLFPNVLVVGPKDSAALKQLYLQARCFVSLSRHEAFGLVMAEAMACYTPVIATDTDGAREQIQHGIQGLLVNQQGEEAEVIARLTGALQQFFALSGQQYQLLQQQGRSRAEQYLLGEVVTELQHIYQRIVL</sequence>
<gene>
    <name evidence="3" type="ORF">BAL341_3476</name>
</gene>
<dbReference type="InterPro" id="IPR001296">
    <property type="entry name" value="Glyco_trans_1"/>
</dbReference>
<dbReference type="PANTHER" id="PTHR45947">
    <property type="entry name" value="SULFOQUINOVOSYL TRANSFERASE SQD2"/>
    <property type="match status" value="1"/>
</dbReference>
<protein>
    <submittedName>
        <fullName evidence="3">Glycosyltransferase</fullName>
    </submittedName>
</protein>
<dbReference type="Pfam" id="PF00534">
    <property type="entry name" value="Glycos_transf_1"/>
    <property type="match status" value="1"/>
</dbReference>
<dbReference type="EMBL" id="CAAJGR010000034">
    <property type="protein sequence ID" value="VHO06459.1"/>
    <property type="molecule type" value="Genomic_DNA"/>
</dbReference>
<proteinExistence type="predicted"/>
<dbReference type="CDD" id="cd03801">
    <property type="entry name" value="GT4_PimA-like"/>
    <property type="match status" value="1"/>
</dbReference>
<name>A0A486XUX9_9GAMM</name>
<accession>A0A486XUX9</accession>
<dbReference type="InterPro" id="IPR028098">
    <property type="entry name" value="Glyco_trans_4-like_N"/>
</dbReference>